<protein>
    <submittedName>
        <fullName evidence="1">Uncharacterized protein</fullName>
    </submittedName>
</protein>
<organism evidence="1 2">
    <name type="scientific">Rugamonas aquatica</name>
    <dbReference type="NCBI Taxonomy" id="2743357"/>
    <lineage>
        <taxon>Bacteria</taxon>
        <taxon>Pseudomonadati</taxon>
        <taxon>Pseudomonadota</taxon>
        <taxon>Betaproteobacteria</taxon>
        <taxon>Burkholderiales</taxon>
        <taxon>Oxalobacteraceae</taxon>
        <taxon>Telluria group</taxon>
        <taxon>Rugamonas</taxon>
    </lineage>
</organism>
<evidence type="ECO:0000313" key="2">
    <source>
        <dbReference type="Proteomes" id="UP000440498"/>
    </source>
</evidence>
<dbReference type="RefSeq" id="WP_152835983.1">
    <property type="nucleotide sequence ID" value="NZ_WHUG01000001.1"/>
</dbReference>
<accession>A0A6A7MUG4</accession>
<name>A0A6A7MUG4_9BURK</name>
<sequence length="93" mass="10466">MEQRTTGRVVGIIHAQRIQHAAPARPMAHLPRQPLRLVARPDKQMARLVENGLAIYALRGHIDAISYFAAAGISLRTISRVLWQPGQRRSHPF</sequence>
<gene>
    <name evidence="1" type="ORF">GEV02_00305</name>
</gene>
<reference evidence="1 2" key="1">
    <citation type="submission" date="2019-10" db="EMBL/GenBank/DDBJ databases">
        <title>Two novel species isolated from a subtropical stream in China.</title>
        <authorList>
            <person name="Lu H."/>
        </authorList>
    </citation>
    <scope>NUCLEOTIDE SEQUENCE [LARGE SCALE GENOMIC DNA]</scope>
    <source>
        <strain evidence="1 2">FT29W</strain>
    </source>
</reference>
<evidence type="ECO:0000313" key="1">
    <source>
        <dbReference type="EMBL" id="MQA36573.1"/>
    </source>
</evidence>
<keyword evidence="2" id="KW-1185">Reference proteome</keyword>
<dbReference type="Proteomes" id="UP000440498">
    <property type="component" value="Unassembled WGS sequence"/>
</dbReference>
<dbReference type="EMBL" id="WHUG01000001">
    <property type="protein sequence ID" value="MQA36573.1"/>
    <property type="molecule type" value="Genomic_DNA"/>
</dbReference>
<dbReference type="AlphaFoldDB" id="A0A6A7MUG4"/>
<proteinExistence type="predicted"/>
<comment type="caution">
    <text evidence="1">The sequence shown here is derived from an EMBL/GenBank/DDBJ whole genome shotgun (WGS) entry which is preliminary data.</text>
</comment>